<sequence>MEAFTVAGSALRHAGATPAAAPAPAAEAPLGAGLVAAPAPPSSASVAAAMAAAGSAVLAAGRRTRKTQRERRLARQAAPPRPAAAAAFCGSRAAAPAEVCTSLRAETSVEDGGKAAEGAPASAAIADVVGWYNLQWKGGAFEVCFRPVGTFFCPKFQAPATWQMEGNVIRVDWSKFGKYQLTFDPASKHMEGHAVPENKGDDNNWRKADFVRPLSAEELALIGDGAGSEWNFEWSGGKFPVQFKADGYNHFKCDDFPAHAHWDWDQQKELVTIHWGQYGTYEMKINGVEKTMEGAAKGKPEEWRKAKLLRNLTGNKAVEHCEHH</sequence>
<comment type="caution">
    <text evidence="1">The sequence shown here is derived from an EMBL/GenBank/DDBJ whole genome shotgun (WGS) entry which is preliminary data.</text>
</comment>
<reference evidence="1" key="1">
    <citation type="submission" date="2023-10" db="EMBL/GenBank/DDBJ databases">
        <authorList>
            <person name="Chen Y."/>
            <person name="Shah S."/>
            <person name="Dougan E. K."/>
            <person name="Thang M."/>
            <person name="Chan C."/>
        </authorList>
    </citation>
    <scope>NUCLEOTIDE SEQUENCE [LARGE SCALE GENOMIC DNA]</scope>
</reference>
<proteinExistence type="predicted"/>
<protein>
    <recommendedName>
        <fullName evidence="3">Galectin</fullName>
    </recommendedName>
</protein>
<dbReference type="EMBL" id="CAUYUJ010015238">
    <property type="protein sequence ID" value="CAK0851435.1"/>
    <property type="molecule type" value="Genomic_DNA"/>
</dbReference>
<evidence type="ECO:0000313" key="2">
    <source>
        <dbReference type="Proteomes" id="UP001189429"/>
    </source>
</evidence>
<evidence type="ECO:0008006" key="3">
    <source>
        <dbReference type="Google" id="ProtNLM"/>
    </source>
</evidence>
<accession>A0ABN9TYL7</accession>
<dbReference type="Proteomes" id="UP001189429">
    <property type="component" value="Unassembled WGS sequence"/>
</dbReference>
<organism evidence="1 2">
    <name type="scientific">Prorocentrum cordatum</name>
    <dbReference type="NCBI Taxonomy" id="2364126"/>
    <lineage>
        <taxon>Eukaryota</taxon>
        <taxon>Sar</taxon>
        <taxon>Alveolata</taxon>
        <taxon>Dinophyceae</taxon>
        <taxon>Prorocentrales</taxon>
        <taxon>Prorocentraceae</taxon>
        <taxon>Prorocentrum</taxon>
    </lineage>
</organism>
<keyword evidence="2" id="KW-1185">Reference proteome</keyword>
<evidence type="ECO:0000313" key="1">
    <source>
        <dbReference type="EMBL" id="CAK0851435.1"/>
    </source>
</evidence>
<gene>
    <name evidence="1" type="ORF">PCOR1329_LOCUS43590</name>
</gene>
<name>A0ABN9TYL7_9DINO</name>